<dbReference type="CDD" id="cd00834">
    <property type="entry name" value="KAS_I_II"/>
    <property type="match status" value="1"/>
</dbReference>
<dbReference type="InterPro" id="IPR018201">
    <property type="entry name" value="Ketoacyl_synth_AS"/>
</dbReference>
<dbReference type="InterPro" id="IPR020841">
    <property type="entry name" value="PKS_Beta-ketoAc_synthase_dom"/>
</dbReference>
<dbReference type="PATRIC" id="fig|1429439.4.peg.4631"/>
<evidence type="ECO:0000256" key="2">
    <source>
        <dbReference type="ARBA" id="ARBA00022679"/>
    </source>
</evidence>
<reference evidence="4 5" key="1">
    <citation type="journal article" date="2014" name="Nature">
        <title>An environmental bacterial taxon with a large and distinct metabolic repertoire.</title>
        <authorList>
            <person name="Wilson M.C."/>
            <person name="Mori T."/>
            <person name="Ruckert C."/>
            <person name="Uria A.R."/>
            <person name="Helf M.J."/>
            <person name="Takada K."/>
            <person name="Gernert C."/>
            <person name="Steffens U.A."/>
            <person name="Heycke N."/>
            <person name="Schmitt S."/>
            <person name="Rinke C."/>
            <person name="Helfrich E.J."/>
            <person name="Brachmann A.O."/>
            <person name="Gurgui C."/>
            <person name="Wakimoto T."/>
            <person name="Kracht M."/>
            <person name="Crusemann M."/>
            <person name="Hentschel U."/>
            <person name="Abe I."/>
            <person name="Matsunaga S."/>
            <person name="Kalinowski J."/>
            <person name="Takeyama H."/>
            <person name="Piel J."/>
        </authorList>
    </citation>
    <scope>NUCLEOTIDE SEQUENCE [LARGE SCALE GENOMIC DNA]</scope>
    <source>
        <strain evidence="5">TSY2</strain>
    </source>
</reference>
<dbReference type="AlphaFoldDB" id="W4M4X7"/>
<sequence length="361" mass="38238">VKGFEPSAYMSKKEAKRVGRVSQFAIAAAKMAIADAKIEIVPDNARHIGICFAAAMGKPEVFETDYNPYTLRGAQAIHPTTFFEVSPHAVSSHVAMAVGSAGVCGTLAMGCTSGLDVVQWAFSQIQQRQAHMMVVGSAEAMLTPFAVSVVAANGILTQYAGAPQAASRPFERDRDGIVLSEGCGAMILESLEHAQERNVPIYAELLGCAGGRGGVNLVAADIDGIDIAQVMETALYQAGIARTQIDYINAHGNGLRDYDTAECNAIKTVFGQQAYNIPVSSIKSMIGQPFSAGGSLQMVASCLIMKNNLLTPTINYDYADPACDLDFVPNRARRARVDHLMVHAHGIGGSDAVVVLGKSRT</sequence>
<dbReference type="InterPro" id="IPR000794">
    <property type="entry name" value="Beta-ketoacyl_synthase"/>
</dbReference>
<dbReference type="InterPro" id="IPR014031">
    <property type="entry name" value="Ketoacyl_synth_C"/>
</dbReference>
<evidence type="ECO:0000259" key="3">
    <source>
        <dbReference type="PROSITE" id="PS52004"/>
    </source>
</evidence>
<dbReference type="PROSITE" id="PS52004">
    <property type="entry name" value="KS3_2"/>
    <property type="match status" value="1"/>
</dbReference>
<dbReference type="InterPro" id="IPR016039">
    <property type="entry name" value="Thiolase-like"/>
</dbReference>
<accession>W4M4X7</accession>
<dbReference type="HOGENOM" id="CLU_766199_0_0_7"/>
<protein>
    <recommendedName>
        <fullName evidence="3">Ketosynthase family 3 (KS3) domain-containing protein</fullName>
    </recommendedName>
</protein>
<dbReference type="GO" id="GO:0006633">
    <property type="term" value="P:fatty acid biosynthetic process"/>
    <property type="evidence" value="ECO:0007669"/>
    <property type="project" value="InterPro"/>
</dbReference>
<dbReference type="SMART" id="SM00825">
    <property type="entry name" value="PKS_KS"/>
    <property type="match status" value="1"/>
</dbReference>
<organism evidence="4 5">
    <name type="scientific">Candidatus Entotheonella gemina</name>
    <dbReference type="NCBI Taxonomy" id="1429439"/>
    <lineage>
        <taxon>Bacteria</taxon>
        <taxon>Pseudomonadati</taxon>
        <taxon>Nitrospinota/Tectimicrobiota group</taxon>
        <taxon>Candidatus Tectimicrobiota</taxon>
        <taxon>Candidatus Entotheonellia</taxon>
        <taxon>Candidatus Entotheonellales</taxon>
        <taxon>Candidatus Entotheonellaceae</taxon>
        <taxon>Candidatus Entotheonella</taxon>
    </lineage>
</organism>
<feature type="non-terminal residue" evidence="4">
    <location>
        <position position="1"/>
    </location>
</feature>
<dbReference type="GO" id="GO:0004315">
    <property type="term" value="F:3-oxoacyl-[acyl-carrier-protein] synthase activity"/>
    <property type="evidence" value="ECO:0007669"/>
    <property type="project" value="InterPro"/>
</dbReference>
<keyword evidence="5" id="KW-1185">Reference proteome</keyword>
<evidence type="ECO:0000313" key="4">
    <source>
        <dbReference type="EMBL" id="ETX04697.1"/>
    </source>
</evidence>
<dbReference type="GO" id="GO:0005829">
    <property type="term" value="C:cytosol"/>
    <property type="evidence" value="ECO:0007669"/>
    <property type="project" value="TreeGrafter"/>
</dbReference>
<dbReference type="SUPFAM" id="SSF53901">
    <property type="entry name" value="Thiolase-like"/>
    <property type="match status" value="2"/>
</dbReference>
<dbReference type="PROSITE" id="PS00606">
    <property type="entry name" value="KS3_1"/>
    <property type="match status" value="1"/>
</dbReference>
<dbReference type="PANTHER" id="PTHR11712">
    <property type="entry name" value="POLYKETIDE SYNTHASE-RELATED"/>
    <property type="match status" value="1"/>
</dbReference>
<gene>
    <name evidence="4" type="ORF">ETSY2_27330</name>
</gene>
<dbReference type="Gene3D" id="3.40.47.10">
    <property type="match status" value="2"/>
</dbReference>
<dbReference type="InterPro" id="IPR014030">
    <property type="entry name" value="Ketoacyl_synth_N"/>
</dbReference>
<keyword evidence="2" id="KW-0808">Transferase</keyword>
<evidence type="ECO:0000256" key="1">
    <source>
        <dbReference type="ARBA" id="ARBA00008467"/>
    </source>
</evidence>
<dbReference type="Pfam" id="PF02801">
    <property type="entry name" value="Ketoacyl-synt_C"/>
    <property type="match status" value="1"/>
</dbReference>
<comment type="similarity">
    <text evidence="1">Belongs to the thiolase-like superfamily. Beta-ketoacyl-ACP synthases family.</text>
</comment>
<dbReference type="PANTHER" id="PTHR11712:SF336">
    <property type="entry name" value="3-OXOACYL-[ACYL-CARRIER-PROTEIN] SYNTHASE, MITOCHONDRIAL"/>
    <property type="match status" value="1"/>
</dbReference>
<proteinExistence type="inferred from homology"/>
<name>W4M4X7_9BACT</name>
<feature type="domain" description="Ketosynthase family 3 (KS3)" evidence="3">
    <location>
        <begin position="1"/>
        <end position="358"/>
    </location>
</feature>
<dbReference type="EMBL" id="AZHX01001152">
    <property type="protein sequence ID" value="ETX04697.1"/>
    <property type="molecule type" value="Genomic_DNA"/>
</dbReference>
<evidence type="ECO:0000313" key="5">
    <source>
        <dbReference type="Proteomes" id="UP000019140"/>
    </source>
</evidence>
<dbReference type="Pfam" id="PF00109">
    <property type="entry name" value="ketoacyl-synt"/>
    <property type="match status" value="1"/>
</dbReference>
<dbReference type="Proteomes" id="UP000019140">
    <property type="component" value="Unassembled WGS sequence"/>
</dbReference>
<comment type="caution">
    <text evidence="4">The sequence shown here is derived from an EMBL/GenBank/DDBJ whole genome shotgun (WGS) entry which is preliminary data.</text>
</comment>